<dbReference type="AlphaFoldDB" id="A0A949X4D5"/>
<dbReference type="InterPro" id="IPR005636">
    <property type="entry name" value="DTW"/>
</dbReference>
<organism evidence="6 7">
    <name type="scientific">Clostridium thailandense</name>
    <dbReference type="NCBI Taxonomy" id="2794346"/>
    <lineage>
        <taxon>Bacteria</taxon>
        <taxon>Bacillati</taxon>
        <taxon>Bacillota</taxon>
        <taxon>Clostridia</taxon>
        <taxon>Eubacteriales</taxon>
        <taxon>Clostridiaceae</taxon>
        <taxon>Clostridium</taxon>
    </lineage>
</organism>
<dbReference type="GO" id="GO:0008033">
    <property type="term" value="P:tRNA processing"/>
    <property type="evidence" value="ECO:0007669"/>
    <property type="project" value="UniProtKB-KW"/>
</dbReference>
<dbReference type="EC" id="2.5.1.25" evidence="1"/>
<dbReference type="RefSeq" id="WP_218323347.1">
    <property type="nucleotide sequence ID" value="NZ_JAEEGC010000168.1"/>
</dbReference>
<evidence type="ECO:0000256" key="4">
    <source>
        <dbReference type="ARBA" id="ARBA00022694"/>
    </source>
</evidence>
<reference evidence="6" key="1">
    <citation type="submission" date="2020-12" db="EMBL/GenBank/DDBJ databases">
        <title>Clostridium thailandense sp. nov., a novel acetogenic bacterium isolated from peat land soil in Thailand.</title>
        <authorList>
            <person name="Chaikitkaew S."/>
            <person name="Birkeland N.K."/>
        </authorList>
    </citation>
    <scope>NUCLEOTIDE SEQUENCE</scope>
    <source>
        <strain evidence="6">PL3</strain>
    </source>
</reference>
<evidence type="ECO:0000259" key="5">
    <source>
        <dbReference type="SMART" id="SM01144"/>
    </source>
</evidence>
<name>A0A949X4D5_9CLOT</name>
<gene>
    <name evidence="6" type="ORF">I6U48_25735</name>
</gene>
<dbReference type="EMBL" id="JAEEGC010000168">
    <property type="protein sequence ID" value="MBV7276289.1"/>
    <property type="molecule type" value="Genomic_DNA"/>
</dbReference>
<dbReference type="GO" id="GO:0016432">
    <property type="term" value="F:tRNA-uridine aminocarboxypropyltransferase activity"/>
    <property type="evidence" value="ECO:0007669"/>
    <property type="project" value="UniProtKB-EC"/>
</dbReference>
<accession>A0A949X4D5</accession>
<evidence type="ECO:0000256" key="2">
    <source>
        <dbReference type="ARBA" id="ARBA00022679"/>
    </source>
</evidence>
<protein>
    <recommendedName>
        <fullName evidence="1">tRNA-uridine aminocarboxypropyltransferase</fullName>
        <ecNumber evidence="1">2.5.1.25</ecNumber>
    </recommendedName>
</protein>
<sequence>MPSEYKIKQITSLYQSCSKCGLPIINCICDKSPKVETRGKIWILSNEREFSRPSNTARILKLINSDSTEIFIWERTKEPKKLIENIQDERYETYLLFPAEGELESRKVEYKRTEKIPAFIIIDGTWKEARKIVRKSEYLKNLKVLSLNPYHKSVYSLRKGAEEGNLCTIESAIEILKLSGETENVRLIGEFFNLFLKSYKAGINGHELK</sequence>
<comment type="caution">
    <text evidence="6">The sequence shown here is derived from an EMBL/GenBank/DDBJ whole genome shotgun (WGS) entry which is preliminary data.</text>
</comment>
<keyword evidence="3" id="KW-0949">S-adenosyl-L-methionine</keyword>
<keyword evidence="4" id="KW-0819">tRNA processing</keyword>
<proteinExistence type="predicted"/>
<dbReference type="SMART" id="SM01144">
    <property type="entry name" value="DTW"/>
    <property type="match status" value="1"/>
</dbReference>
<evidence type="ECO:0000313" key="7">
    <source>
        <dbReference type="Proteomes" id="UP000694308"/>
    </source>
</evidence>
<dbReference type="Pfam" id="PF03942">
    <property type="entry name" value="DTW"/>
    <property type="match status" value="1"/>
</dbReference>
<feature type="domain" description="DTW" evidence="5">
    <location>
        <begin position="13"/>
        <end position="204"/>
    </location>
</feature>
<dbReference type="PANTHER" id="PTHR21392:SF1">
    <property type="entry name" value="TRNA-URIDINE AMINOCARBOXYPROPYLTRANSFERASE"/>
    <property type="match status" value="1"/>
</dbReference>
<keyword evidence="2" id="KW-0808">Transferase</keyword>
<evidence type="ECO:0000256" key="1">
    <source>
        <dbReference type="ARBA" id="ARBA00012386"/>
    </source>
</evidence>
<dbReference type="Proteomes" id="UP000694308">
    <property type="component" value="Unassembled WGS sequence"/>
</dbReference>
<dbReference type="InterPro" id="IPR039262">
    <property type="entry name" value="DTWD2/TAPT"/>
</dbReference>
<evidence type="ECO:0000313" key="6">
    <source>
        <dbReference type="EMBL" id="MBV7276289.1"/>
    </source>
</evidence>
<evidence type="ECO:0000256" key="3">
    <source>
        <dbReference type="ARBA" id="ARBA00022691"/>
    </source>
</evidence>
<keyword evidence="7" id="KW-1185">Reference proteome</keyword>
<dbReference type="PANTHER" id="PTHR21392">
    <property type="entry name" value="TRNA-URIDINE AMINOCARBOXYPROPYLTRANSFERASE 2"/>
    <property type="match status" value="1"/>
</dbReference>